<dbReference type="RefSeq" id="WP_056128350.1">
    <property type="nucleotide sequence ID" value="NZ_JACBYE010000025.1"/>
</dbReference>
<dbReference type="SUPFAM" id="SSF103039">
    <property type="entry name" value="CheC-like"/>
    <property type="match status" value="1"/>
</dbReference>
<evidence type="ECO:0000313" key="3">
    <source>
        <dbReference type="EMBL" id="NYS94088.1"/>
    </source>
</evidence>
<reference evidence="3 4" key="1">
    <citation type="submission" date="2020-07" db="EMBL/GenBank/DDBJ databases">
        <title>MOT database genomes.</title>
        <authorList>
            <person name="Joseph S."/>
            <person name="Aduse-Opoku J."/>
            <person name="Hashim A."/>
            <person name="Wade W."/>
            <person name="Curtis M."/>
        </authorList>
    </citation>
    <scope>NUCLEOTIDE SEQUENCE [LARGE SCALE GENOMIC DNA]</scope>
    <source>
        <strain evidence="3 4">DSM 100099</strain>
    </source>
</reference>
<dbReference type="EMBL" id="JACBYE010000025">
    <property type="protein sequence ID" value="NYS94088.1"/>
    <property type="molecule type" value="Genomic_DNA"/>
</dbReference>
<dbReference type="Proteomes" id="UP000561011">
    <property type="component" value="Unassembled WGS sequence"/>
</dbReference>
<comment type="caution">
    <text evidence="3">The sequence shown here is derived from an EMBL/GenBank/DDBJ whole genome shotgun (WGS) entry which is preliminary data.</text>
</comment>
<keyword evidence="4" id="KW-1185">Reference proteome</keyword>
<dbReference type="GO" id="GO:0006935">
    <property type="term" value="P:chemotaxis"/>
    <property type="evidence" value="ECO:0007669"/>
    <property type="project" value="UniProtKB-KW"/>
</dbReference>
<name>A0A853EZ40_9MICO</name>
<sequence length="157" mass="16749">MIAHLVAVAREQILTITEDVFAAMIDGGGEVLVSERFEPVPAPVEPLSAWVDMTVAELGLGVRTIVRTERPAADELTRALLMMDASEPVGQEDLADAFGELANVVGGNVKSLLSAPAVLSLPTVAQSAPELPEQQFLQDIALDWRGHVLVVSLWSLV</sequence>
<evidence type="ECO:0000313" key="4">
    <source>
        <dbReference type="Proteomes" id="UP000561011"/>
    </source>
</evidence>
<dbReference type="Gene3D" id="3.40.1550.10">
    <property type="entry name" value="CheC-like"/>
    <property type="match status" value="1"/>
</dbReference>
<feature type="domain" description="Chemotaxis phosphatase CheX-like" evidence="2">
    <location>
        <begin position="72"/>
        <end position="128"/>
    </location>
</feature>
<accession>A0A853EZ40</accession>
<evidence type="ECO:0000259" key="2">
    <source>
        <dbReference type="Pfam" id="PF13690"/>
    </source>
</evidence>
<dbReference type="InterPro" id="IPR028051">
    <property type="entry name" value="CheX-like_dom"/>
</dbReference>
<organism evidence="3 4">
    <name type="scientific">Sanguibacter inulinus</name>
    <dbReference type="NCBI Taxonomy" id="60922"/>
    <lineage>
        <taxon>Bacteria</taxon>
        <taxon>Bacillati</taxon>
        <taxon>Actinomycetota</taxon>
        <taxon>Actinomycetes</taxon>
        <taxon>Micrococcales</taxon>
        <taxon>Sanguibacteraceae</taxon>
        <taxon>Sanguibacter</taxon>
    </lineage>
</organism>
<dbReference type="InterPro" id="IPR028976">
    <property type="entry name" value="CheC-like_sf"/>
</dbReference>
<dbReference type="AlphaFoldDB" id="A0A853EZ40"/>
<proteinExistence type="predicted"/>
<protein>
    <submittedName>
        <fullName evidence="3">Chemotaxis protein CheX</fullName>
    </submittedName>
</protein>
<dbReference type="Pfam" id="PF13690">
    <property type="entry name" value="CheX"/>
    <property type="match status" value="1"/>
</dbReference>
<gene>
    <name evidence="3" type="ORF">HZZ10_11235</name>
</gene>
<evidence type="ECO:0000256" key="1">
    <source>
        <dbReference type="ARBA" id="ARBA00022500"/>
    </source>
</evidence>
<keyword evidence="1" id="KW-0145">Chemotaxis</keyword>